<dbReference type="GO" id="GO:0002052">
    <property type="term" value="P:positive regulation of neuroblast proliferation"/>
    <property type="evidence" value="ECO:0007669"/>
    <property type="project" value="TreeGrafter"/>
</dbReference>
<dbReference type="FunFam" id="3.10.100.10:FF:000003">
    <property type="entry name" value="Versican core protein"/>
    <property type="match status" value="1"/>
</dbReference>
<dbReference type="Pfam" id="PF00008">
    <property type="entry name" value="EGF"/>
    <property type="match status" value="1"/>
</dbReference>
<keyword evidence="13" id="KW-0245">EGF-like domain</keyword>
<feature type="domain" description="Sushi" evidence="18">
    <location>
        <begin position="973"/>
        <end position="1033"/>
    </location>
</feature>
<feature type="compositionally biased region" description="Basic and acidic residues" evidence="15">
    <location>
        <begin position="444"/>
        <end position="456"/>
    </location>
</feature>
<dbReference type="GO" id="GO:0005615">
    <property type="term" value="C:extracellular space"/>
    <property type="evidence" value="ECO:0007669"/>
    <property type="project" value="TreeGrafter"/>
</dbReference>
<feature type="domain" description="C-type lectin" evidence="17">
    <location>
        <begin position="855"/>
        <end position="969"/>
    </location>
</feature>
<feature type="region of interest" description="Disordered" evidence="15">
    <location>
        <begin position="737"/>
        <end position="760"/>
    </location>
</feature>
<dbReference type="Gene3D" id="2.10.70.10">
    <property type="entry name" value="Complement Module, domain 1"/>
    <property type="match status" value="1"/>
</dbReference>
<feature type="compositionally biased region" description="Basic residues" evidence="15">
    <location>
        <begin position="1056"/>
        <end position="1067"/>
    </location>
</feature>
<evidence type="ECO:0000313" key="20">
    <source>
        <dbReference type="Proteomes" id="UP001488805"/>
    </source>
</evidence>
<accession>A0AAW1FBC1</accession>
<dbReference type="PROSITE" id="PS00022">
    <property type="entry name" value="EGF_1"/>
    <property type="match status" value="2"/>
</dbReference>
<dbReference type="PROSITE" id="PS01187">
    <property type="entry name" value="EGF_CA"/>
    <property type="match status" value="1"/>
</dbReference>
<evidence type="ECO:0000256" key="12">
    <source>
        <dbReference type="ARBA" id="ARBA00044266"/>
    </source>
</evidence>
<dbReference type="InterPro" id="IPR050691">
    <property type="entry name" value="Hyaluronan_bind_Proteoglycan"/>
</dbReference>
<dbReference type="InterPro" id="IPR016187">
    <property type="entry name" value="CTDL_fold"/>
</dbReference>
<dbReference type="Gene3D" id="3.10.100.10">
    <property type="entry name" value="Mannose-Binding Protein A, subunit A"/>
    <property type="match status" value="1"/>
</dbReference>
<evidence type="ECO:0000256" key="2">
    <source>
        <dbReference type="ARBA" id="ARBA00004498"/>
    </source>
</evidence>
<evidence type="ECO:0000259" key="18">
    <source>
        <dbReference type="PROSITE" id="PS50923"/>
    </source>
</evidence>
<dbReference type="GO" id="GO:0005540">
    <property type="term" value="F:hyaluronic acid binding"/>
    <property type="evidence" value="ECO:0007669"/>
    <property type="project" value="UniProtKB-KW"/>
</dbReference>
<evidence type="ECO:0000256" key="9">
    <source>
        <dbReference type="ARBA" id="ARBA00023273"/>
    </source>
</evidence>
<sequence length="1105" mass="121580">MVSDLLDLLNQPVLGPQFPQITDLSQGTSEAVQGSGDVDPQEVSPIDLPPSVSFINGKHEVTFEPKLPEEARGDQFETATPVQVEEVEETEDKSVTPFDYGVIEVHTEETPTEETPTEDTPTEETSAEGTSAKEMPTEETPAKKMPTEETPVKETPTEDTLTKETPTEETPTEETPTKETPAKETPGEETPAKKMPTEETPVKETPVKETPTEDTLTKEAPTKKTPADETPTKEIPRKEMLTKETLSEETPAEDTLRKEAPTEETPTKETSAKETPAKETPTKEMPTKEMPTKETPAKATPTKETPTKETPAKETPAKETPAKEMPAKETPTKETSTKEMPTKEMPTKETPTKETPTKETPAKETPAKETSTKETPTKETPTKETPAKETPAKETPADKTPTEEIPRKEMLTKETLSEETPAEDTSDRVPHHTVTYPDVPDDFEGVKTQEPGDHTATRTTTTTPHTLPISSPPGLVSPGVSQPVSTYEDMEGSAGRGDDDEAGATREGSADGAAPTPAAGSQSAVMTDETEMGGTEPPTFVPETPETTTQTRTEDSEGSASGEDEASGQDPPETPGFTGTPTPVYSTTLHTQRPQPADPVTEAGSGAEQLSGEGEVSGTQGGPVDPKEVTVTVLPDVAAVTFGDRTTLATDMTLHALAATDDKKHPAVTSEPTTTEDHHQPGTAQSTTSSSQYVTSPLYTFDHKTHSVPQWALVPDPTATPLPGEDFVDSRLVEALPQTPGETSTTERPESSTHSADSVEVSTVDVRDLLPCSTSVCHNGGSCYQKNTQNICDCAPGYTGRHCETEVDECQSNPCLNGATCLDGVDCFTCLCLPSYSGELCEQDTEVCGFGWKKFQSHCYQYFTHRRTWDTAERECRLHGAHLTSILSQEEQLFVNRLGSDYQWLGLNDKMFERDFRWTDGNPMQYDYWRPNQPDSFFQSGEDCVVMIWHEGGQWNDVPCNYHLTFTCKKGTVSCGQPPVVKDTRVFGAVKPRYEINTLLRYHCNQGFIQRHAPTVRCRANGQWDEPKVTCTSPATYHKSLTVRRRNSQSNEQQNRHQHHHVHHPKSPQKPDPTQEQQQSHSFFQNHWNPFLREKRQQTQDQIRH</sequence>
<dbReference type="SMART" id="SM00032">
    <property type="entry name" value="CCP"/>
    <property type="match status" value="1"/>
</dbReference>
<feature type="disulfide bond" evidence="14">
    <location>
        <begin position="975"/>
        <end position="1018"/>
    </location>
</feature>
<dbReference type="Proteomes" id="UP001488805">
    <property type="component" value="Unassembled WGS sequence"/>
</dbReference>
<feature type="region of interest" description="Disordered" evidence="15">
    <location>
        <begin position="1035"/>
        <end position="1081"/>
    </location>
</feature>
<feature type="compositionally biased region" description="Polar residues" evidence="15">
    <location>
        <begin position="584"/>
        <end position="594"/>
    </location>
</feature>
<keyword evidence="6" id="KW-0677">Repeat</keyword>
<dbReference type="GO" id="GO:0005509">
    <property type="term" value="F:calcium ion binding"/>
    <property type="evidence" value="ECO:0007669"/>
    <property type="project" value="InterPro"/>
</dbReference>
<dbReference type="InterPro" id="IPR000152">
    <property type="entry name" value="EGF-type_Asp/Asn_hydroxyl_site"/>
</dbReference>
<gene>
    <name evidence="19" type="ORF">VZT92_009541</name>
</gene>
<feature type="disulfide bond" evidence="13">
    <location>
        <begin position="794"/>
        <end position="803"/>
    </location>
</feature>
<dbReference type="EMBL" id="JBCEZU010000078">
    <property type="protein sequence ID" value="KAK9532139.1"/>
    <property type="molecule type" value="Genomic_DNA"/>
</dbReference>
<dbReference type="GO" id="GO:0072534">
    <property type="term" value="C:perineuronal net"/>
    <property type="evidence" value="ECO:0007669"/>
    <property type="project" value="TreeGrafter"/>
</dbReference>
<dbReference type="GO" id="GO:0016020">
    <property type="term" value="C:membrane"/>
    <property type="evidence" value="ECO:0007669"/>
    <property type="project" value="UniProtKB-ARBA"/>
</dbReference>
<evidence type="ECO:0000256" key="15">
    <source>
        <dbReference type="SAM" id="MobiDB-lite"/>
    </source>
</evidence>
<dbReference type="InterPro" id="IPR016186">
    <property type="entry name" value="C-type_lectin-like/link_sf"/>
</dbReference>
<keyword evidence="5" id="KW-0732">Signal</keyword>
<evidence type="ECO:0000256" key="7">
    <source>
        <dbReference type="ARBA" id="ARBA00023157"/>
    </source>
</evidence>
<feature type="compositionally biased region" description="Basic and acidic residues" evidence="15">
    <location>
        <begin position="66"/>
        <end position="75"/>
    </location>
</feature>
<dbReference type="AlphaFoldDB" id="A0AAW1FBC1"/>
<dbReference type="GO" id="GO:0007417">
    <property type="term" value="P:central nervous system development"/>
    <property type="evidence" value="ECO:0007669"/>
    <property type="project" value="TreeGrafter"/>
</dbReference>
<feature type="region of interest" description="Disordered" evidence="15">
    <location>
        <begin position="66"/>
        <end position="627"/>
    </location>
</feature>
<dbReference type="InterPro" id="IPR000436">
    <property type="entry name" value="Sushi_SCR_CCP_dom"/>
</dbReference>
<dbReference type="PROSITE" id="PS50026">
    <property type="entry name" value="EGF_3"/>
    <property type="match status" value="2"/>
</dbReference>
<proteinExistence type="predicted"/>
<dbReference type="GO" id="GO:0001501">
    <property type="term" value="P:skeletal system development"/>
    <property type="evidence" value="ECO:0007669"/>
    <property type="project" value="TreeGrafter"/>
</dbReference>
<keyword evidence="8" id="KW-0325">Glycoprotein</keyword>
<keyword evidence="4" id="KW-0272">Extracellular matrix</keyword>
<dbReference type="SUPFAM" id="SSF57535">
    <property type="entry name" value="Complement control module/SCR domain"/>
    <property type="match status" value="1"/>
</dbReference>
<feature type="disulfide bond" evidence="14">
    <location>
        <begin position="1004"/>
        <end position="1031"/>
    </location>
</feature>
<feature type="compositionally biased region" description="Basic and acidic residues" evidence="15">
    <location>
        <begin position="175"/>
        <end position="246"/>
    </location>
</feature>
<organism evidence="19 20">
    <name type="scientific">Zoarces viviparus</name>
    <name type="common">Viviparous eelpout</name>
    <name type="synonym">Blennius viviparus</name>
    <dbReference type="NCBI Taxonomy" id="48416"/>
    <lineage>
        <taxon>Eukaryota</taxon>
        <taxon>Metazoa</taxon>
        <taxon>Chordata</taxon>
        <taxon>Craniata</taxon>
        <taxon>Vertebrata</taxon>
        <taxon>Euteleostomi</taxon>
        <taxon>Actinopterygii</taxon>
        <taxon>Neopterygii</taxon>
        <taxon>Teleostei</taxon>
        <taxon>Neoteleostei</taxon>
        <taxon>Acanthomorphata</taxon>
        <taxon>Eupercaria</taxon>
        <taxon>Perciformes</taxon>
        <taxon>Cottioidei</taxon>
        <taxon>Zoarcales</taxon>
        <taxon>Zoarcidae</taxon>
        <taxon>Zoarcinae</taxon>
        <taxon>Zoarces</taxon>
    </lineage>
</organism>
<dbReference type="CDD" id="cd00033">
    <property type="entry name" value="CCP"/>
    <property type="match status" value="1"/>
</dbReference>
<dbReference type="SMART" id="SM00179">
    <property type="entry name" value="EGF_CA"/>
    <property type="match status" value="2"/>
</dbReference>
<keyword evidence="7 13" id="KW-1015">Disulfide bond</keyword>
<dbReference type="InterPro" id="IPR033987">
    <property type="entry name" value="CSPG_CTLD"/>
</dbReference>
<comment type="subcellular location">
    <subcellularLocation>
        <location evidence="1">Cell projection</location>
    </subcellularLocation>
    <subcellularLocation>
        <location evidence="2">Secreted</location>
        <location evidence="2">Extracellular space</location>
        <location evidence="2">Extracellular matrix</location>
    </subcellularLocation>
</comment>
<feature type="disulfide bond" evidence="13">
    <location>
        <begin position="832"/>
        <end position="841"/>
    </location>
</feature>
<dbReference type="InterPro" id="IPR000742">
    <property type="entry name" value="EGF"/>
</dbReference>
<dbReference type="PANTHER" id="PTHR22804">
    <property type="entry name" value="AGGRECAN/VERSICAN PROTEOGLYCAN"/>
    <property type="match status" value="1"/>
</dbReference>
<evidence type="ECO:0000256" key="5">
    <source>
        <dbReference type="ARBA" id="ARBA00022729"/>
    </source>
</evidence>
<dbReference type="InterPro" id="IPR001881">
    <property type="entry name" value="EGF-like_Ca-bd_dom"/>
</dbReference>
<dbReference type="SMART" id="SM00034">
    <property type="entry name" value="CLECT"/>
    <property type="match status" value="1"/>
</dbReference>
<feature type="compositionally biased region" description="Low complexity" evidence="15">
    <location>
        <begin position="457"/>
        <end position="485"/>
    </location>
</feature>
<dbReference type="InterPro" id="IPR035976">
    <property type="entry name" value="Sushi/SCR/CCP_sf"/>
</dbReference>
<feature type="compositionally biased region" description="Polar residues" evidence="15">
    <location>
        <begin position="1072"/>
        <end position="1081"/>
    </location>
</feature>
<dbReference type="PROSITE" id="PS00615">
    <property type="entry name" value="C_TYPE_LECTIN_1"/>
    <property type="match status" value="1"/>
</dbReference>
<keyword evidence="20" id="KW-1185">Reference proteome</keyword>
<evidence type="ECO:0000313" key="19">
    <source>
        <dbReference type="EMBL" id="KAK9532139.1"/>
    </source>
</evidence>
<dbReference type="Pfam" id="PF00059">
    <property type="entry name" value="Lectin_C"/>
    <property type="match status" value="1"/>
</dbReference>
<evidence type="ECO:0000256" key="11">
    <source>
        <dbReference type="ARBA" id="ARBA00043896"/>
    </source>
</evidence>
<evidence type="ECO:0000259" key="16">
    <source>
        <dbReference type="PROSITE" id="PS50026"/>
    </source>
</evidence>
<dbReference type="GO" id="GO:0010001">
    <property type="term" value="P:glial cell differentiation"/>
    <property type="evidence" value="ECO:0007669"/>
    <property type="project" value="TreeGrafter"/>
</dbReference>
<dbReference type="InterPro" id="IPR001304">
    <property type="entry name" value="C-type_lectin-like"/>
</dbReference>
<dbReference type="PANTHER" id="PTHR22804:SF6">
    <property type="entry name" value="VERSICAN CORE PROTEIN"/>
    <property type="match status" value="1"/>
</dbReference>
<feature type="compositionally biased region" description="Basic and acidic residues" evidence="15">
    <location>
        <begin position="140"/>
        <end position="166"/>
    </location>
</feature>
<evidence type="ECO:0000259" key="17">
    <source>
        <dbReference type="PROSITE" id="PS50041"/>
    </source>
</evidence>
<name>A0AAW1FBC1_ZOAVI</name>
<evidence type="ECO:0000256" key="10">
    <source>
        <dbReference type="ARBA" id="ARBA00023290"/>
    </source>
</evidence>
<dbReference type="PROSITE" id="PS50041">
    <property type="entry name" value="C_TYPE_LECTIN_2"/>
    <property type="match status" value="1"/>
</dbReference>
<evidence type="ECO:0000256" key="14">
    <source>
        <dbReference type="PROSITE-ProRule" id="PRU00302"/>
    </source>
</evidence>
<dbReference type="GO" id="GO:0042995">
    <property type="term" value="C:cell projection"/>
    <property type="evidence" value="ECO:0007669"/>
    <property type="project" value="UniProtKB-SubCell"/>
</dbReference>
<dbReference type="SUPFAM" id="SSF56436">
    <property type="entry name" value="C-type lectin-like"/>
    <property type="match status" value="1"/>
</dbReference>
<dbReference type="Gene3D" id="2.10.25.10">
    <property type="entry name" value="Laminin"/>
    <property type="match status" value="2"/>
</dbReference>
<keyword evidence="3" id="KW-0964">Secreted</keyword>
<feature type="region of interest" description="Disordered" evidence="15">
    <location>
        <begin position="24"/>
        <end position="52"/>
    </location>
</feature>
<dbReference type="Pfam" id="PF00084">
    <property type="entry name" value="Sushi"/>
    <property type="match status" value="1"/>
</dbReference>
<evidence type="ECO:0000256" key="6">
    <source>
        <dbReference type="ARBA" id="ARBA00022737"/>
    </source>
</evidence>
<feature type="region of interest" description="Disordered" evidence="15">
    <location>
        <begin position="660"/>
        <end position="691"/>
    </location>
</feature>
<dbReference type="FunFam" id="2.10.70.10:FF:000003">
    <property type="entry name" value="Versican core protein"/>
    <property type="match status" value="1"/>
</dbReference>
<dbReference type="PROSITE" id="PS01186">
    <property type="entry name" value="EGF_2"/>
    <property type="match status" value="1"/>
</dbReference>
<dbReference type="InterPro" id="IPR018097">
    <property type="entry name" value="EGF_Ca-bd_CS"/>
</dbReference>
<comment type="caution">
    <text evidence="19">The sequence shown here is derived from an EMBL/GenBank/DDBJ whole genome shotgun (WGS) entry which is preliminary data.</text>
</comment>
<feature type="domain" description="EGF-like" evidence="16">
    <location>
        <begin position="806"/>
        <end position="842"/>
    </location>
</feature>
<feature type="compositionally biased region" description="Basic and acidic residues" evidence="15">
    <location>
        <begin position="305"/>
        <end position="416"/>
    </location>
</feature>
<comment type="caution">
    <text evidence="13">Lacks conserved residue(s) required for the propagation of feature annotation.</text>
</comment>
<comment type="function">
    <text evidence="11">May play a role in intercellular signaling and in connecting cells with the extracellular matrix. May take part in the regulation of cell motility, growth and differentiation. Binds hyaluronic acid.</text>
</comment>
<dbReference type="SMART" id="SM00181">
    <property type="entry name" value="EGF"/>
    <property type="match status" value="2"/>
</dbReference>
<dbReference type="CDD" id="cd03588">
    <property type="entry name" value="CLECT_CSPGs"/>
    <property type="match status" value="1"/>
</dbReference>
<dbReference type="FunFam" id="2.10.25.10:FF:000472">
    <property type="entry name" value="Uncharacterized protein, isoform A"/>
    <property type="match status" value="1"/>
</dbReference>
<dbReference type="CDD" id="cd00054">
    <property type="entry name" value="EGF_CA"/>
    <property type="match status" value="2"/>
</dbReference>
<feature type="domain" description="EGF-like" evidence="16">
    <location>
        <begin position="768"/>
        <end position="804"/>
    </location>
</feature>
<evidence type="ECO:0000256" key="4">
    <source>
        <dbReference type="ARBA" id="ARBA00022530"/>
    </source>
</evidence>
<keyword evidence="14" id="KW-0768">Sushi</keyword>
<feature type="compositionally biased region" description="Basic and acidic residues" evidence="15">
    <location>
        <begin position="254"/>
        <end position="296"/>
    </location>
</feature>
<dbReference type="GO" id="GO:1901222">
    <property type="term" value="P:regulation of non-canonical NF-kappaB signal transduction"/>
    <property type="evidence" value="ECO:0007669"/>
    <property type="project" value="UniProtKB-ARBA"/>
</dbReference>
<dbReference type="GO" id="GO:0045202">
    <property type="term" value="C:synapse"/>
    <property type="evidence" value="ECO:0007669"/>
    <property type="project" value="TreeGrafter"/>
</dbReference>
<evidence type="ECO:0000256" key="13">
    <source>
        <dbReference type="PROSITE-ProRule" id="PRU00076"/>
    </source>
</evidence>
<evidence type="ECO:0000256" key="1">
    <source>
        <dbReference type="ARBA" id="ARBA00004316"/>
    </source>
</evidence>
<keyword evidence="9" id="KW-0966">Cell projection</keyword>
<dbReference type="PROSITE" id="PS00010">
    <property type="entry name" value="ASX_HYDROXYL"/>
    <property type="match status" value="1"/>
</dbReference>
<dbReference type="GO" id="GO:0060218">
    <property type="term" value="P:hematopoietic stem cell differentiation"/>
    <property type="evidence" value="ECO:0007669"/>
    <property type="project" value="UniProtKB-ARBA"/>
</dbReference>
<protein>
    <recommendedName>
        <fullName evidence="12">PG-M</fullName>
    </recommendedName>
</protein>
<keyword evidence="10" id="KW-0373">Hyaluronic acid</keyword>
<reference evidence="19 20" key="1">
    <citation type="journal article" date="2024" name="Genome Biol. Evol.">
        <title>Chromosome-level genome assembly of the viviparous eelpout Zoarces viviparus.</title>
        <authorList>
            <person name="Fuhrmann N."/>
            <person name="Brasseur M.V."/>
            <person name="Bakowski C.E."/>
            <person name="Podsiadlowski L."/>
            <person name="Prost S."/>
            <person name="Krehenwinkel H."/>
            <person name="Mayer C."/>
        </authorList>
    </citation>
    <scope>NUCLEOTIDE SEQUENCE [LARGE SCALE GENOMIC DNA]</scope>
    <source>
        <strain evidence="19">NO-MEL_2022_Ind0_liver</strain>
    </source>
</reference>
<feature type="compositionally biased region" description="Acidic residues" evidence="15">
    <location>
        <begin position="110"/>
        <end position="126"/>
    </location>
</feature>
<feature type="compositionally biased region" description="Low complexity" evidence="15">
    <location>
        <begin position="535"/>
        <end position="551"/>
    </location>
</feature>
<evidence type="ECO:0000256" key="8">
    <source>
        <dbReference type="ARBA" id="ARBA00023180"/>
    </source>
</evidence>
<evidence type="ECO:0000256" key="3">
    <source>
        <dbReference type="ARBA" id="ARBA00022525"/>
    </source>
</evidence>
<dbReference type="SUPFAM" id="SSF57196">
    <property type="entry name" value="EGF/Laminin"/>
    <property type="match status" value="1"/>
</dbReference>
<dbReference type="InterPro" id="IPR018378">
    <property type="entry name" value="C-type_lectin_CS"/>
</dbReference>
<dbReference type="PROSITE" id="PS50923">
    <property type="entry name" value="SUSHI"/>
    <property type="match status" value="1"/>
</dbReference>